<dbReference type="Proteomes" id="UP001408356">
    <property type="component" value="Unassembled WGS sequence"/>
</dbReference>
<dbReference type="Pfam" id="PF00743">
    <property type="entry name" value="FMO-like"/>
    <property type="match status" value="1"/>
</dbReference>
<dbReference type="PANTHER" id="PTHR42877:SF7">
    <property type="entry name" value="FLAVIN-BINDING MONOOXYGENASE-RELATED"/>
    <property type="match status" value="1"/>
</dbReference>
<comment type="similarity">
    <text evidence="1">Belongs to the FAD-binding monooxygenase family.</text>
</comment>
<keyword evidence="4" id="KW-0560">Oxidoreductase</keyword>
<dbReference type="PANTHER" id="PTHR42877">
    <property type="entry name" value="L-ORNITHINE N(5)-MONOOXYGENASE-RELATED"/>
    <property type="match status" value="1"/>
</dbReference>
<keyword evidence="3" id="KW-0274">FAD</keyword>
<dbReference type="SUPFAM" id="SSF51905">
    <property type="entry name" value="FAD/NAD(P)-binding domain"/>
    <property type="match status" value="3"/>
</dbReference>
<reference evidence="5 6" key="1">
    <citation type="journal article" date="2024" name="J. Plant Pathol.">
        <title>Sequence and assembly of the genome of Seiridium unicorne, isolate CBS 538.82, causal agent of cypress canker disease.</title>
        <authorList>
            <person name="Scali E."/>
            <person name="Rocca G.D."/>
            <person name="Danti R."/>
            <person name="Garbelotto M."/>
            <person name="Barberini S."/>
            <person name="Baroncelli R."/>
            <person name="Emiliani G."/>
        </authorList>
    </citation>
    <scope>NUCLEOTIDE SEQUENCE [LARGE SCALE GENOMIC DNA]</scope>
    <source>
        <strain evidence="5 6">BM-138-508</strain>
    </source>
</reference>
<dbReference type="InterPro" id="IPR051209">
    <property type="entry name" value="FAD-bind_Monooxygenase_sf"/>
</dbReference>
<dbReference type="Gene3D" id="3.50.50.60">
    <property type="entry name" value="FAD/NAD(P)-binding domain"/>
    <property type="match status" value="2"/>
</dbReference>
<keyword evidence="5" id="KW-0503">Monooxygenase</keyword>
<evidence type="ECO:0000256" key="4">
    <source>
        <dbReference type="ARBA" id="ARBA00023002"/>
    </source>
</evidence>
<evidence type="ECO:0000256" key="1">
    <source>
        <dbReference type="ARBA" id="ARBA00010139"/>
    </source>
</evidence>
<evidence type="ECO:0000256" key="2">
    <source>
        <dbReference type="ARBA" id="ARBA00022630"/>
    </source>
</evidence>
<comment type="caution">
    <text evidence="5">The sequence shown here is derived from an EMBL/GenBank/DDBJ whole genome shotgun (WGS) entry which is preliminary data.</text>
</comment>
<evidence type="ECO:0000256" key="3">
    <source>
        <dbReference type="ARBA" id="ARBA00022827"/>
    </source>
</evidence>
<accession>A0ABR2V7L8</accession>
<evidence type="ECO:0000313" key="5">
    <source>
        <dbReference type="EMBL" id="KAK9422898.1"/>
    </source>
</evidence>
<organism evidence="5 6">
    <name type="scientific">Seiridium unicorne</name>
    <dbReference type="NCBI Taxonomy" id="138068"/>
    <lineage>
        <taxon>Eukaryota</taxon>
        <taxon>Fungi</taxon>
        <taxon>Dikarya</taxon>
        <taxon>Ascomycota</taxon>
        <taxon>Pezizomycotina</taxon>
        <taxon>Sordariomycetes</taxon>
        <taxon>Xylariomycetidae</taxon>
        <taxon>Amphisphaeriales</taxon>
        <taxon>Sporocadaceae</taxon>
        <taxon>Seiridium</taxon>
    </lineage>
</organism>
<dbReference type="EMBL" id="JARVKF010000101">
    <property type="protein sequence ID" value="KAK9422898.1"/>
    <property type="molecule type" value="Genomic_DNA"/>
</dbReference>
<dbReference type="InterPro" id="IPR036188">
    <property type="entry name" value="FAD/NAD-bd_sf"/>
</dbReference>
<keyword evidence="2" id="KW-0285">Flavoprotein</keyword>
<proteinExistence type="inferred from homology"/>
<name>A0ABR2V7L8_9PEZI</name>
<sequence>MTSTGNGSEGRPIDQGCPLRVVIIGAGVSGIALYIRLLQHVPNATVTLLEKNAALGGTWYENRYPGVACDIPSHVYQYSFEPNPKWSKLFASGGEILQYVQGVARKYRVEEKIKYNTRVIGATWDDESSIWTVKTEHSSGGTKRIAEMQAEVVISAVGILNNWRWPAVEGLHTFEGRLLHSANWDESWDYSGKTVALIGSGSSAIQILPQLQKKSTRIHNFIRGGTWITQPFGSTFTEALLANSTEPGNYSYSPEELSRFQDDPAHFHRFRREMESFINKDFPSLFPGTVEEKTSTEKIRDNMRTKLLEKPGLYEALEPAFTPGCRRLTPGPGYLESLLQENVSLVKQPILRVTEHAVVTADGQEWPVDAIVCATGFDSSHKPRFPILGRNGESLEHKWRERTAAYLSHSIPGFPNYFIVGGPNSATGGGSLLLIFESIIGYVVKAVQKMSRDYIRTMEVKETALMGWVSFLDQYFPRTVHMDNCTSWYKVDGKILGLWPGSSLHAMKALEHPRWEDYQYTNKHGNDSMEWIGGGWTIEDVKRGDLGYYVDNPDIPPIPSDELLSKQP</sequence>
<keyword evidence="6" id="KW-1185">Reference proteome</keyword>
<protein>
    <submittedName>
        <fullName evidence="5">Monooxygenase</fullName>
    </submittedName>
</protein>
<dbReference type="GO" id="GO:0004497">
    <property type="term" value="F:monooxygenase activity"/>
    <property type="evidence" value="ECO:0007669"/>
    <property type="project" value="UniProtKB-KW"/>
</dbReference>
<gene>
    <name evidence="5" type="ORF">SUNI508_04565</name>
</gene>
<evidence type="ECO:0000313" key="6">
    <source>
        <dbReference type="Proteomes" id="UP001408356"/>
    </source>
</evidence>
<dbReference type="InterPro" id="IPR020946">
    <property type="entry name" value="Flavin_mOase-like"/>
</dbReference>